<dbReference type="Pfam" id="PF11231">
    <property type="entry name" value="DUF3034"/>
    <property type="match status" value="1"/>
</dbReference>
<evidence type="ECO:0000313" key="1">
    <source>
        <dbReference type="EMBL" id="MDY0744581.1"/>
    </source>
</evidence>
<protein>
    <submittedName>
        <fullName evidence="1">DUF3034 family protein</fullName>
    </submittedName>
</protein>
<name>A0ABU5DE74_9BURK</name>
<accession>A0ABU5DE74</accession>
<sequence>MKPENSHIAQAGRLLIAAITATFALLPAAQAGDRVLASSGVSQVEGAAGGGLSPWAVIGGQGSRDQIGASVFGTHVRTRGGFELESYGAAVGFYDTVELSFARQRFGLADTVAGQSLNMDVVGLKWRVWGDAVYEADSWKPQVAIGLQYKKNRDMLVPNLLGAKRDSDTEPYIAVAKLWFGAAGGWNLFTNVTLRGTRANQFGLLGFGGDKGDSMKLEPEASIAVLPRDNLAIGVEYRAKPNQLSAFDETHAADFFVAWWPMRNLSVTLAWLDLGQIANKTGQRSSYLSVQAQF</sequence>
<comment type="caution">
    <text evidence="1">The sequence shown here is derived from an EMBL/GenBank/DDBJ whole genome shotgun (WGS) entry which is preliminary data.</text>
</comment>
<evidence type="ECO:0000313" key="2">
    <source>
        <dbReference type="Proteomes" id="UP001285263"/>
    </source>
</evidence>
<reference evidence="1 2" key="1">
    <citation type="submission" date="2023-11" db="EMBL/GenBank/DDBJ databases">
        <title>Paucibacter sp. nov., isolated from fresh soil in Korea.</title>
        <authorList>
            <person name="Le N.T.T."/>
        </authorList>
    </citation>
    <scope>NUCLEOTIDE SEQUENCE [LARGE SCALE GENOMIC DNA]</scope>
    <source>
        <strain evidence="1 2">R3-3</strain>
    </source>
</reference>
<dbReference type="RefSeq" id="WP_320422498.1">
    <property type="nucleotide sequence ID" value="NZ_JAXCLA010000003.1"/>
</dbReference>
<organism evidence="1 2">
    <name type="scientific">Roseateles agri</name>
    <dbReference type="NCBI Taxonomy" id="3098619"/>
    <lineage>
        <taxon>Bacteria</taxon>
        <taxon>Pseudomonadati</taxon>
        <taxon>Pseudomonadota</taxon>
        <taxon>Betaproteobacteria</taxon>
        <taxon>Burkholderiales</taxon>
        <taxon>Sphaerotilaceae</taxon>
        <taxon>Roseateles</taxon>
    </lineage>
</organism>
<dbReference type="InterPro" id="IPR021393">
    <property type="entry name" value="DUF3034"/>
</dbReference>
<dbReference type="EMBL" id="JAXCLA010000003">
    <property type="protein sequence ID" value="MDY0744581.1"/>
    <property type="molecule type" value="Genomic_DNA"/>
</dbReference>
<gene>
    <name evidence="1" type="ORF">SNE35_08690</name>
</gene>
<dbReference type="Proteomes" id="UP001285263">
    <property type="component" value="Unassembled WGS sequence"/>
</dbReference>
<proteinExistence type="predicted"/>
<keyword evidence="2" id="KW-1185">Reference proteome</keyword>